<name>A0AA47AFX2_RHORH</name>
<dbReference type="InterPro" id="IPR036866">
    <property type="entry name" value="RibonucZ/Hydroxyglut_hydro"/>
</dbReference>
<feature type="domain" description="Metallo-beta-lactamase" evidence="1">
    <location>
        <begin position="31"/>
        <end position="202"/>
    </location>
</feature>
<accession>A0AA47AFX2</accession>
<geneLocation type="plasmid" evidence="2 3">
    <name>pGD02.2.1</name>
</geneLocation>
<protein>
    <submittedName>
        <fullName evidence="2">MBL fold metallo-hydrolase</fullName>
    </submittedName>
</protein>
<gene>
    <name evidence="2" type="ORF">KUM34_025895</name>
</gene>
<dbReference type="EMBL" id="CP083975">
    <property type="protein sequence ID" value="UZF47858.1"/>
    <property type="molecule type" value="Genomic_DNA"/>
</dbReference>
<evidence type="ECO:0000259" key="1">
    <source>
        <dbReference type="SMART" id="SM00849"/>
    </source>
</evidence>
<proteinExistence type="predicted"/>
<dbReference type="InterPro" id="IPR001279">
    <property type="entry name" value="Metallo-B-lactamas"/>
</dbReference>
<evidence type="ECO:0000313" key="2">
    <source>
        <dbReference type="EMBL" id="UZF47858.1"/>
    </source>
</evidence>
<evidence type="ECO:0000313" key="3">
    <source>
        <dbReference type="Proteomes" id="UP001162740"/>
    </source>
</evidence>
<reference evidence="2 3" key="1">
    <citation type="journal article" date="2021" name="Front. Microbiol.">
        <title>Bacterial Transformation of Aromatic Monomers in Softwood Black Liquor.</title>
        <authorList>
            <person name="Navas L.E."/>
            <person name="Dexter G."/>
            <person name="Liu J."/>
            <person name="Levy-Booth D."/>
            <person name="Cho M."/>
            <person name="Jang S.K."/>
            <person name="Mansfield S.D."/>
            <person name="Renneckar S."/>
            <person name="Mohn W.W."/>
            <person name="Eltis L.D."/>
        </authorList>
    </citation>
    <scope>NUCLEOTIDE SEQUENCE [LARGE SCALE GENOMIC DNA]</scope>
    <source>
        <strain evidence="2 3">GD02</strain>
    </source>
</reference>
<dbReference type="RefSeq" id="WP_085470794.1">
    <property type="nucleotide sequence ID" value="NZ_CP083975.1"/>
</dbReference>
<dbReference type="Pfam" id="PF00753">
    <property type="entry name" value="Lactamase_B"/>
    <property type="match status" value="1"/>
</dbReference>
<dbReference type="SMART" id="SM00849">
    <property type="entry name" value="Lactamase_B"/>
    <property type="match status" value="1"/>
</dbReference>
<dbReference type="AlphaFoldDB" id="A0AA47AFX2"/>
<keyword evidence="2" id="KW-0614">Plasmid</keyword>
<organism evidence="2 3">
    <name type="scientific">Rhodococcus rhodochrous</name>
    <dbReference type="NCBI Taxonomy" id="1829"/>
    <lineage>
        <taxon>Bacteria</taxon>
        <taxon>Bacillati</taxon>
        <taxon>Actinomycetota</taxon>
        <taxon>Actinomycetes</taxon>
        <taxon>Mycobacteriales</taxon>
        <taxon>Nocardiaceae</taxon>
        <taxon>Rhodococcus</taxon>
    </lineage>
</organism>
<dbReference type="Gene3D" id="3.60.15.10">
    <property type="entry name" value="Ribonuclease Z/Hydroxyacylglutathione hydrolase-like"/>
    <property type="match status" value="1"/>
</dbReference>
<sequence length="267" mass="30194">MAEPFREIAAGLFWLGDCLKFEYGDEIWHGHVSTYLVVGDERTLLLDTGHPAHWGVVESALDELLGDRPLDLVLPTHPEMPHAGNLPQLARKYPGLTVVGDTRDYHLYYPQLVERLAPTPVGDRIDLGGREIHMLPAIWRDLPNTVWAFDTGSGVMFVADGFSYSHHHLTGECRLYSSELPQPPDLEQTVFLNERALFWTRHVDSEHSEPDLETLFERYRPTLVAPAHGSVIDRLDEMVELLKAGMAESRKQNRLVAARWAPTDGSR</sequence>
<dbReference type="PANTHER" id="PTHR43717">
    <property type="entry name" value="ANAEROBIC NITRIC OXIDE REDUCTASE FLAVORUBREDOXIN"/>
    <property type="match status" value="1"/>
</dbReference>
<dbReference type="Proteomes" id="UP001162740">
    <property type="component" value="Plasmid pGD02.2.1"/>
</dbReference>
<dbReference type="SUPFAM" id="SSF56281">
    <property type="entry name" value="Metallo-hydrolase/oxidoreductase"/>
    <property type="match status" value="1"/>
</dbReference>
<dbReference type="PANTHER" id="PTHR43717:SF1">
    <property type="entry name" value="ANAEROBIC NITRIC OXIDE REDUCTASE FLAVORUBREDOXIN"/>
    <property type="match status" value="1"/>
</dbReference>